<evidence type="ECO:0000313" key="4">
    <source>
        <dbReference type="Proteomes" id="UP000321580"/>
    </source>
</evidence>
<organism evidence="3 4">
    <name type="scientific">Phaeodactylibacter luteus</name>
    <dbReference type="NCBI Taxonomy" id="1564516"/>
    <lineage>
        <taxon>Bacteria</taxon>
        <taxon>Pseudomonadati</taxon>
        <taxon>Bacteroidota</taxon>
        <taxon>Saprospiria</taxon>
        <taxon>Saprospirales</taxon>
        <taxon>Haliscomenobacteraceae</taxon>
        <taxon>Phaeodactylibacter</taxon>
    </lineage>
</organism>
<feature type="transmembrane region" description="Helical" evidence="1">
    <location>
        <begin position="291"/>
        <end position="312"/>
    </location>
</feature>
<dbReference type="GO" id="GO:0004803">
    <property type="term" value="F:transposase activity"/>
    <property type="evidence" value="ECO:0007669"/>
    <property type="project" value="InterPro"/>
</dbReference>
<dbReference type="Proteomes" id="UP000321580">
    <property type="component" value="Unassembled WGS sequence"/>
</dbReference>
<dbReference type="InterPro" id="IPR012337">
    <property type="entry name" value="RNaseH-like_sf"/>
</dbReference>
<dbReference type="SUPFAM" id="SSF53098">
    <property type="entry name" value="Ribonuclease H-like"/>
    <property type="match status" value="1"/>
</dbReference>
<name>A0A5C6RFN3_9BACT</name>
<dbReference type="EMBL" id="VOOR01000137">
    <property type="protein sequence ID" value="TXB56522.1"/>
    <property type="molecule type" value="Genomic_DNA"/>
</dbReference>
<keyword evidence="1" id="KW-0472">Membrane</keyword>
<proteinExistence type="predicted"/>
<sequence length="368" mass="41625">MSRSLYKDTLNFLRRCSALEAKGNHLRRLKVLASMINSCARSKSCSLSGISTTCRSDTRQAQSRIKQSKRWLCSKWTDWDTFFAPYIAYVLSYLAKNGELTLAIDGSESGQGCCTLMLSVLWRGYAIPVVWLTRKGAKGHFSDQVHTELLQQASPLFCTQAACRVVVLGDGEFDGILLRTYCHGQGWEYVLRTSLDRQVDFGGESARIDTLAPLLDKRRVVFVENGCNASHAILWRGKGFKDPIPLLTNMEVGEMACKYYKKRFKIETLFKQLKSAGFQLQRSMLDGPERVQNLIIVAAMAFIFTFCIGLIVKEQPAEVLAQFLRYDRVHKMSPVTVAQRAMADYSDLAYYIFSMLSKNFADFFSSTD</sequence>
<feature type="domain" description="Transposase IS4-like" evidence="2">
    <location>
        <begin position="129"/>
        <end position="302"/>
    </location>
</feature>
<keyword evidence="1" id="KW-1133">Transmembrane helix</keyword>
<reference evidence="3 4" key="1">
    <citation type="submission" date="2019-08" db="EMBL/GenBank/DDBJ databases">
        <title>Genome of Phaeodactylibacter luteus.</title>
        <authorList>
            <person name="Bowman J.P."/>
        </authorList>
    </citation>
    <scope>NUCLEOTIDE SEQUENCE [LARGE SCALE GENOMIC DNA]</scope>
    <source>
        <strain evidence="3 4">KCTC 42180</strain>
    </source>
</reference>
<evidence type="ECO:0000313" key="3">
    <source>
        <dbReference type="EMBL" id="TXB56522.1"/>
    </source>
</evidence>
<dbReference type="OrthoDB" id="882324at2"/>
<keyword evidence="1" id="KW-0812">Transmembrane</keyword>
<evidence type="ECO:0000259" key="2">
    <source>
        <dbReference type="Pfam" id="PF01609"/>
    </source>
</evidence>
<dbReference type="InterPro" id="IPR002559">
    <property type="entry name" value="Transposase_11"/>
</dbReference>
<dbReference type="GO" id="GO:0003677">
    <property type="term" value="F:DNA binding"/>
    <property type="evidence" value="ECO:0007669"/>
    <property type="project" value="InterPro"/>
</dbReference>
<dbReference type="Pfam" id="PF01609">
    <property type="entry name" value="DDE_Tnp_1"/>
    <property type="match status" value="1"/>
</dbReference>
<dbReference type="AlphaFoldDB" id="A0A5C6RFN3"/>
<comment type="caution">
    <text evidence="3">The sequence shown here is derived from an EMBL/GenBank/DDBJ whole genome shotgun (WGS) entry which is preliminary data.</text>
</comment>
<keyword evidence="4" id="KW-1185">Reference proteome</keyword>
<dbReference type="RefSeq" id="WP_147169741.1">
    <property type="nucleotide sequence ID" value="NZ_VOOR01000137.1"/>
</dbReference>
<dbReference type="GO" id="GO:0006313">
    <property type="term" value="P:DNA transposition"/>
    <property type="evidence" value="ECO:0007669"/>
    <property type="project" value="InterPro"/>
</dbReference>
<accession>A0A5C6RFN3</accession>
<gene>
    <name evidence="3" type="ORF">FRY97_21815</name>
</gene>
<protein>
    <submittedName>
        <fullName evidence="3">Transposase</fullName>
    </submittedName>
</protein>
<evidence type="ECO:0000256" key="1">
    <source>
        <dbReference type="SAM" id="Phobius"/>
    </source>
</evidence>